<keyword evidence="3" id="KW-1185">Reference proteome</keyword>
<dbReference type="Proteomes" id="UP000730739">
    <property type="component" value="Unassembled WGS sequence"/>
</dbReference>
<feature type="compositionally biased region" description="Basic and acidic residues" evidence="1">
    <location>
        <begin position="288"/>
        <end position="297"/>
    </location>
</feature>
<sequence>MERERQRRRIDGNSVRDGGSAERNTHFPNDLVAEIASRLPTHDTAETANNLTNFELTSRSTREAVQASPVGQFHGRINQLGSAARALHDRAVAELAPDEGPANRTFAQAVAPVIAPTFKFQTPERKTDAVDRILAIDPPRVQAMALSKVGDYLGDLDSGNRDRLVNRAVELVTDPPDQVTRHNAARALLKGYHHLNAEQQAQLPVDHLQSVSALPGVEALAPSAARHAAEPSLSNLDRRIEEARAQALGHAGGQGPVSRAELSEMRPTAERLNRADNDARVDLASSSRSRERSNWGR</sequence>
<dbReference type="EMBL" id="JAGILA010000010">
    <property type="protein sequence ID" value="MBP2238876.1"/>
    <property type="molecule type" value="Genomic_DNA"/>
</dbReference>
<feature type="region of interest" description="Disordered" evidence="1">
    <location>
        <begin position="1"/>
        <end position="25"/>
    </location>
</feature>
<protein>
    <submittedName>
        <fullName evidence="2">Uncharacterized protein</fullName>
    </submittedName>
</protein>
<evidence type="ECO:0000313" key="2">
    <source>
        <dbReference type="EMBL" id="MBP2238876.1"/>
    </source>
</evidence>
<feature type="compositionally biased region" description="Basic and acidic residues" evidence="1">
    <location>
        <begin position="261"/>
        <end position="281"/>
    </location>
</feature>
<evidence type="ECO:0000313" key="3">
    <source>
        <dbReference type="Proteomes" id="UP000730739"/>
    </source>
</evidence>
<proteinExistence type="predicted"/>
<accession>A0ABS4R7K5</accession>
<feature type="compositionally biased region" description="Basic and acidic residues" evidence="1">
    <location>
        <begin position="1"/>
        <end position="11"/>
    </location>
</feature>
<feature type="region of interest" description="Disordered" evidence="1">
    <location>
        <begin position="247"/>
        <end position="297"/>
    </location>
</feature>
<comment type="caution">
    <text evidence="2">The sequence shown here is derived from an EMBL/GenBank/DDBJ whole genome shotgun (WGS) entry which is preliminary data.</text>
</comment>
<reference evidence="2 3" key="1">
    <citation type="submission" date="2021-03" db="EMBL/GenBank/DDBJ databases">
        <title>Genomic Encyclopedia of Type Strains, Phase IV (KMG-IV): sequencing the most valuable type-strain genomes for metagenomic binning, comparative biology and taxonomic classification.</title>
        <authorList>
            <person name="Goeker M."/>
        </authorList>
    </citation>
    <scope>NUCLEOTIDE SEQUENCE [LARGE SCALE GENOMIC DNA]</scope>
    <source>
        <strain evidence="2 3">DSM 13372</strain>
    </source>
</reference>
<name>A0ABS4R7K5_9HYPH</name>
<organism evidence="2 3">
    <name type="scientific">Sinorhizobium kostiense</name>
    <dbReference type="NCBI Taxonomy" id="76747"/>
    <lineage>
        <taxon>Bacteria</taxon>
        <taxon>Pseudomonadati</taxon>
        <taxon>Pseudomonadota</taxon>
        <taxon>Alphaproteobacteria</taxon>
        <taxon>Hyphomicrobiales</taxon>
        <taxon>Rhizobiaceae</taxon>
        <taxon>Sinorhizobium/Ensifer group</taxon>
        <taxon>Sinorhizobium</taxon>
    </lineage>
</organism>
<evidence type="ECO:0000256" key="1">
    <source>
        <dbReference type="SAM" id="MobiDB-lite"/>
    </source>
</evidence>
<gene>
    <name evidence="2" type="ORF">J2Z31_005417</name>
</gene>